<dbReference type="Gene3D" id="3.90.215.10">
    <property type="entry name" value="Gamma Fibrinogen, chain A, domain 1"/>
    <property type="match status" value="1"/>
</dbReference>
<keyword evidence="1" id="KW-0732">Signal</keyword>
<dbReference type="InterPro" id="IPR050373">
    <property type="entry name" value="Fibrinogen_C-term_domain"/>
</dbReference>
<organism evidence="3 4">
    <name type="scientific">Elysia crispata</name>
    <name type="common">lettuce slug</name>
    <dbReference type="NCBI Taxonomy" id="231223"/>
    <lineage>
        <taxon>Eukaryota</taxon>
        <taxon>Metazoa</taxon>
        <taxon>Spiralia</taxon>
        <taxon>Lophotrochozoa</taxon>
        <taxon>Mollusca</taxon>
        <taxon>Gastropoda</taxon>
        <taxon>Heterobranchia</taxon>
        <taxon>Euthyneura</taxon>
        <taxon>Panpulmonata</taxon>
        <taxon>Sacoglossa</taxon>
        <taxon>Placobranchoidea</taxon>
        <taxon>Plakobranchidae</taxon>
        <taxon>Elysia</taxon>
    </lineage>
</organism>
<dbReference type="PROSITE" id="PS51406">
    <property type="entry name" value="FIBRINOGEN_C_2"/>
    <property type="match status" value="1"/>
</dbReference>
<feature type="chain" id="PRO_5042164888" description="Fibrinogen C-terminal domain-containing protein" evidence="1">
    <location>
        <begin position="26"/>
        <end position="363"/>
    </location>
</feature>
<dbReference type="SMART" id="SM00186">
    <property type="entry name" value="FBG"/>
    <property type="match status" value="1"/>
</dbReference>
<dbReference type="GO" id="GO:0005615">
    <property type="term" value="C:extracellular space"/>
    <property type="evidence" value="ECO:0007669"/>
    <property type="project" value="TreeGrafter"/>
</dbReference>
<evidence type="ECO:0000313" key="4">
    <source>
        <dbReference type="Proteomes" id="UP001283361"/>
    </source>
</evidence>
<gene>
    <name evidence="3" type="ORF">RRG08_014836</name>
</gene>
<dbReference type="InterPro" id="IPR002181">
    <property type="entry name" value="Fibrinogen_a/b/g_C_dom"/>
</dbReference>
<keyword evidence="4" id="KW-1185">Reference proteome</keyword>
<proteinExistence type="predicted"/>
<evidence type="ECO:0000313" key="3">
    <source>
        <dbReference type="EMBL" id="KAK3763048.1"/>
    </source>
</evidence>
<feature type="domain" description="Fibrinogen C-terminal" evidence="2">
    <location>
        <begin position="249"/>
        <end position="358"/>
    </location>
</feature>
<sequence>MMGRAGDIVSLTVLSSALITMETTAETRGNDVTLESVTLIRVKVTGEITELLKVTQNSPQNQIMSQDEAIGDARLKNNTEYIFLEERFLNESFCAPNFFLCETVFTTSSGKTDRAIAMTSFGQPEHPQPDVEVSNSSKSLADLQAAVTELSAAFQTLNKSHTKILSEREDEKQMRANDSSRISYLEEKKTSLGKVECSNPCANFSQVFESLERRSEYLDSLNISEETSKEIKHQQDLRVDVVLDGQPYYALYENFSVEVEANQYRLNLSPYLDGTIGERPGTGMADSDQMSFSTQDRDNDRWGRNCALVYKSPWWHNKCTHVLLTGGWRVQDNSGTRWYNGNIRRYPTFVEMKIRTRLDDNRA</sequence>
<dbReference type="Proteomes" id="UP001283361">
    <property type="component" value="Unassembled WGS sequence"/>
</dbReference>
<comment type="caution">
    <text evidence="3">The sequence shown here is derived from an EMBL/GenBank/DDBJ whole genome shotgun (WGS) entry which is preliminary data.</text>
</comment>
<reference evidence="3" key="1">
    <citation type="journal article" date="2023" name="G3 (Bethesda)">
        <title>A reference genome for the long-term kleptoplast-retaining sea slug Elysia crispata morphotype clarki.</title>
        <authorList>
            <person name="Eastman K.E."/>
            <person name="Pendleton A.L."/>
            <person name="Shaikh M.A."/>
            <person name="Suttiyut T."/>
            <person name="Ogas R."/>
            <person name="Tomko P."/>
            <person name="Gavelis G."/>
            <person name="Widhalm J.R."/>
            <person name="Wisecaver J.H."/>
        </authorList>
    </citation>
    <scope>NUCLEOTIDE SEQUENCE</scope>
    <source>
        <strain evidence="3">ECLA1</strain>
    </source>
</reference>
<dbReference type="InterPro" id="IPR036056">
    <property type="entry name" value="Fibrinogen-like_C"/>
</dbReference>
<dbReference type="AlphaFoldDB" id="A0AAE1DB73"/>
<dbReference type="Pfam" id="PF00147">
    <property type="entry name" value="Fibrinogen_C"/>
    <property type="match status" value="1"/>
</dbReference>
<feature type="signal peptide" evidence="1">
    <location>
        <begin position="1"/>
        <end position="25"/>
    </location>
</feature>
<dbReference type="SUPFAM" id="SSF56496">
    <property type="entry name" value="Fibrinogen C-terminal domain-like"/>
    <property type="match status" value="1"/>
</dbReference>
<dbReference type="InterPro" id="IPR014716">
    <property type="entry name" value="Fibrinogen_a/b/g_C_1"/>
</dbReference>
<name>A0AAE1DB73_9GAST</name>
<protein>
    <recommendedName>
        <fullName evidence="2">Fibrinogen C-terminal domain-containing protein</fullName>
    </recommendedName>
</protein>
<dbReference type="EMBL" id="JAWDGP010004610">
    <property type="protein sequence ID" value="KAK3763048.1"/>
    <property type="molecule type" value="Genomic_DNA"/>
</dbReference>
<dbReference type="PANTHER" id="PTHR19143">
    <property type="entry name" value="FIBRINOGEN/TENASCIN/ANGIOPOEITIN"/>
    <property type="match status" value="1"/>
</dbReference>
<evidence type="ECO:0000256" key="1">
    <source>
        <dbReference type="SAM" id="SignalP"/>
    </source>
</evidence>
<evidence type="ECO:0000259" key="2">
    <source>
        <dbReference type="PROSITE" id="PS51406"/>
    </source>
</evidence>
<accession>A0AAE1DB73</accession>